<feature type="transmembrane region" description="Helical" evidence="2">
    <location>
        <begin position="66"/>
        <end position="87"/>
    </location>
</feature>
<accession>M2YJF6</accession>
<evidence type="ECO:0000313" key="3">
    <source>
        <dbReference type="EMBL" id="EME77870.1"/>
    </source>
</evidence>
<gene>
    <name evidence="3" type="ORF">MYCFIDRAFT_200267</name>
</gene>
<keyword evidence="2" id="KW-0472">Membrane</keyword>
<reference evidence="3 4" key="1">
    <citation type="journal article" date="2012" name="PLoS Pathog.">
        <title>Diverse lifestyles and strategies of plant pathogenesis encoded in the genomes of eighteen Dothideomycetes fungi.</title>
        <authorList>
            <person name="Ohm R.A."/>
            <person name="Feau N."/>
            <person name="Henrissat B."/>
            <person name="Schoch C.L."/>
            <person name="Horwitz B.A."/>
            <person name="Barry K.W."/>
            <person name="Condon B.J."/>
            <person name="Copeland A.C."/>
            <person name="Dhillon B."/>
            <person name="Glaser F."/>
            <person name="Hesse C.N."/>
            <person name="Kosti I."/>
            <person name="LaButti K."/>
            <person name="Lindquist E.A."/>
            <person name="Lucas S."/>
            <person name="Salamov A.A."/>
            <person name="Bradshaw R.E."/>
            <person name="Ciuffetti L."/>
            <person name="Hamelin R.C."/>
            <person name="Kema G.H.J."/>
            <person name="Lawrence C."/>
            <person name="Scott J.A."/>
            <person name="Spatafora J.W."/>
            <person name="Turgeon B.G."/>
            <person name="de Wit P.J.G.M."/>
            <person name="Zhong S."/>
            <person name="Goodwin S.B."/>
            <person name="Grigoriev I.V."/>
        </authorList>
    </citation>
    <scope>NUCLEOTIDE SEQUENCE [LARGE SCALE GENOMIC DNA]</scope>
    <source>
        <strain evidence="3 4">CIRAD86</strain>
    </source>
</reference>
<dbReference type="VEuPathDB" id="FungiDB:MYCFIDRAFT_200267"/>
<organism evidence="3 4">
    <name type="scientific">Pseudocercospora fijiensis (strain CIRAD86)</name>
    <name type="common">Black leaf streak disease fungus</name>
    <name type="synonym">Mycosphaerella fijiensis</name>
    <dbReference type="NCBI Taxonomy" id="383855"/>
    <lineage>
        <taxon>Eukaryota</taxon>
        <taxon>Fungi</taxon>
        <taxon>Dikarya</taxon>
        <taxon>Ascomycota</taxon>
        <taxon>Pezizomycotina</taxon>
        <taxon>Dothideomycetes</taxon>
        <taxon>Dothideomycetidae</taxon>
        <taxon>Mycosphaerellales</taxon>
        <taxon>Mycosphaerellaceae</taxon>
        <taxon>Pseudocercospora</taxon>
    </lineage>
</organism>
<dbReference type="EMBL" id="KB446564">
    <property type="protein sequence ID" value="EME77870.1"/>
    <property type="molecule type" value="Genomic_DNA"/>
</dbReference>
<name>M2YJF6_PSEFD</name>
<dbReference type="GeneID" id="19335853"/>
<keyword evidence="4" id="KW-1185">Reference proteome</keyword>
<feature type="compositionally biased region" description="Basic and acidic residues" evidence="1">
    <location>
        <begin position="117"/>
        <end position="164"/>
    </location>
</feature>
<feature type="region of interest" description="Disordered" evidence="1">
    <location>
        <begin position="117"/>
        <end position="174"/>
    </location>
</feature>
<keyword evidence="2" id="KW-0812">Transmembrane</keyword>
<dbReference type="RefSeq" id="XP_007931625.1">
    <property type="nucleotide sequence ID" value="XM_007933434.1"/>
</dbReference>
<dbReference type="KEGG" id="pfj:MYCFIDRAFT_200267"/>
<protein>
    <submittedName>
        <fullName evidence="3">Uncharacterized protein</fullName>
    </submittedName>
</protein>
<dbReference type="HOGENOM" id="CLU_1540735_0_0_1"/>
<sequence>MSGNRQNKRAQGKEAVRLAATRNRQGDGIDRNRLQLSKKQWGTIIFLLLLFAGSIFEVVLRLSDALGPWVGPMAFISVAGTAAFFAWQGKRRDLQSRLQIRPGKEIKAEWQWPNQSAREDGVLRKPRDQKRADREIRKASPNAKKDDGRRDSVLAEGEPKREQEPESILTNSNL</sequence>
<dbReference type="AlphaFoldDB" id="M2YJF6"/>
<keyword evidence="2" id="KW-1133">Transmembrane helix</keyword>
<dbReference type="Proteomes" id="UP000016932">
    <property type="component" value="Unassembled WGS sequence"/>
</dbReference>
<dbReference type="OrthoDB" id="10411466at2759"/>
<evidence type="ECO:0000313" key="4">
    <source>
        <dbReference type="Proteomes" id="UP000016932"/>
    </source>
</evidence>
<evidence type="ECO:0000256" key="1">
    <source>
        <dbReference type="SAM" id="MobiDB-lite"/>
    </source>
</evidence>
<feature type="transmembrane region" description="Helical" evidence="2">
    <location>
        <begin position="41"/>
        <end position="60"/>
    </location>
</feature>
<proteinExistence type="predicted"/>
<evidence type="ECO:0000256" key="2">
    <source>
        <dbReference type="SAM" id="Phobius"/>
    </source>
</evidence>